<comment type="caution">
    <text evidence="1">The sequence shown here is derived from an EMBL/GenBank/DDBJ whole genome shotgun (WGS) entry which is preliminary data.</text>
</comment>
<name>A0A918Z4W1_9ACTN</name>
<reference evidence="1" key="2">
    <citation type="submission" date="2020-09" db="EMBL/GenBank/DDBJ databases">
        <authorList>
            <person name="Sun Q."/>
            <person name="Zhou Y."/>
        </authorList>
    </citation>
    <scope>NUCLEOTIDE SEQUENCE</scope>
    <source>
        <strain evidence="1">CGMCC 4.7403</strain>
    </source>
</reference>
<evidence type="ECO:0000313" key="2">
    <source>
        <dbReference type="Proteomes" id="UP000603227"/>
    </source>
</evidence>
<gene>
    <name evidence="1" type="ORF">GCM10017771_52060</name>
</gene>
<reference evidence="1" key="1">
    <citation type="journal article" date="2014" name="Int. J. Syst. Evol. Microbiol.">
        <title>Complete genome sequence of Corynebacterium casei LMG S-19264T (=DSM 44701T), isolated from a smear-ripened cheese.</title>
        <authorList>
            <consortium name="US DOE Joint Genome Institute (JGI-PGF)"/>
            <person name="Walter F."/>
            <person name="Albersmeier A."/>
            <person name="Kalinowski J."/>
            <person name="Ruckert C."/>
        </authorList>
    </citation>
    <scope>NUCLEOTIDE SEQUENCE</scope>
    <source>
        <strain evidence="1">CGMCC 4.7403</strain>
    </source>
</reference>
<accession>A0A918Z4W1</accession>
<keyword evidence="2" id="KW-1185">Reference proteome</keyword>
<dbReference type="EMBL" id="BNAT01000019">
    <property type="protein sequence ID" value="GHE34439.1"/>
    <property type="molecule type" value="Genomic_DNA"/>
</dbReference>
<proteinExistence type="predicted"/>
<dbReference type="AlphaFoldDB" id="A0A918Z4W1"/>
<organism evidence="1 2">
    <name type="scientific">Streptomyces capitiformicae</name>
    <dbReference type="NCBI Taxonomy" id="2014920"/>
    <lineage>
        <taxon>Bacteria</taxon>
        <taxon>Bacillati</taxon>
        <taxon>Actinomycetota</taxon>
        <taxon>Actinomycetes</taxon>
        <taxon>Kitasatosporales</taxon>
        <taxon>Streptomycetaceae</taxon>
        <taxon>Streptomyces</taxon>
    </lineage>
</organism>
<protein>
    <submittedName>
        <fullName evidence="1">Uncharacterized protein</fullName>
    </submittedName>
</protein>
<dbReference type="Proteomes" id="UP000603227">
    <property type="component" value="Unassembled WGS sequence"/>
</dbReference>
<sequence length="127" mass="13400">MRSRYVQPTAHSGEASPAFALRSRPSRAQLGYYGLPLEAARGRFVGSFFLSTAVSSLGRFSVRAALYAGGRFRRSRSLSVPGGRGCGRGDHGPDHGLCVPIVTVVGGSWSVVGSGSTGFLKVSKYTF</sequence>
<evidence type="ECO:0000313" key="1">
    <source>
        <dbReference type="EMBL" id="GHE34439.1"/>
    </source>
</evidence>